<dbReference type="AlphaFoldDB" id="A0A087B691"/>
<evidence type="ECO:0000313" key="1">
    <source>
        <dbReference type="EMBL" id="KFI66541.1"/>
    </source>
</evidence>
<name>A0A087B691_9BIFI</name>
<organism evidence="1 2">
    <name type="scientific">Bifidobacterium magnum</name>
    <dbReference type="NCBI Taxonomy" id="1692"/>
    <lineage>
        <taxon>Bacteria</taxon>
        <taxon>Bacillati</taxon>
        <taxon>Actinomycetota</taxon>
        <taxon>Actinomycetes</taxon>
        <taxon>Bifidobacteriales</taxon>
        <taxon>Bifidobacteriaceae</taxon>
        <taxon>Bifidobacterium</taxon>
    </lineage>
</organism>
<dbReference type="RefSeq" id="WP_022860311.1">
    <property type="nucleotide sequence ID" value="NZ_JGZB01000013.1"/>
</dbReference>
<proteinExistence type="predicted"/>
<gene>
    <name evidence="1" type="ORF">BMAGN_1449</name>
</gene>
<reference evidence="1 2" key="1">
    <citation type="submission" date="2014-03" db="EMBL/GenBank/DDBJ databases">
        <title>Genomics of Bifidobacteria.</title>
        <authorList>
            <person name="Ventura M."/>
            <person name="Milani C."/>
            <person name="Lugli G.A."/>
        </authorList>
    </citation>
    <scope>NUCLEOTIDE SEQUENCE [LARGE SCALE GENOMIC DNA]</scope>
    <source>
        <strain evidence="1 2">LMG 11591</strain>
    </source>
</reference>
<dbReference type="STRING" id="1692.BMAGN_1449"/>
<dbReference type="Proteomes" id="UP000029052">
    <property type="component" value="Unassembled WGS sequence"/>
</dbReference>
<protein>
    <submittedName>
        <fullName evidence="1">Uncharacterized protein</fullName>
    </submittedName>
</protein>
<dbReference type="EMBL" id="JGZB01000013">
    <property type="protein sequence ID" value="KFI66541.1"/>
    <property type="molecule type" value="Genomic_DNA"/>
</dbReference>
<accession>A0A087B691</accession>
<evidence type="ECO:0000313" key="2">
    <source>
        <dbReference type="Proteomes" id="UP000029052"/>
    </source>
</evidence>
<comment type="caution">
    <text evidence="1">The sequence shown here is derived from an EMBL/GenBank/DDBJ whole genome shotgun (WGS) entry which is preliminary data.</text>
</comment>
<sequence length="117" mass="12735">MMGYVKINENVGRDIAIMFGPELTGELAEKGAAKLRAAVLAKAADPTVGTVVGANLADNVHVESRMTGWHHQIVLSVTGRRGTEVASHLEFGYVNYWAKRYLRGMHVMPEVASSLKL</sequence>
<keyword evidence="2" id="KW-1185">Reference proteome</keyword>